<dbReference type="OrthoDB" id="9789053at2"/>
<dbReference type="PROSITE" id="PS51186">
    <property type="entry name" value="GNAT"/>
    <property type="match status" value="1"/>
</dbReference>
<dbReference type="Proteomes" id="UP000254807">
    <property type="component" value="Unassembled WGS sequence"/>
</dbReference>
<feature type="domain" description="N-acetyltransferase" evidence="1">
    <location>
        <begin position="1"/>
        <end position="146"/>
    </location>
</feature>
<keyword evidence="3" id="KW-1185">Reference proteome</keyword>
<reference evidence="2 3" key="1">
    <citation type="submission" date="2018-06" db="EMBL/GenBank/DDBJ databases">
        <authorList>
            <consortium name="Pathogen Informatics"/>
            <person name="Doyle S."/>
        </authorList>
    </citation>
    <scope>NUCLEOTIDE SEQUENCE [LARGE SCALE GENOMIC DNA]</scope>
    <source>
        <strain evidence="2 3">NCTC12360</strain>
    </source>
</reference>
<name>A0A376GVN2_ENTGA</name>
<dbReference type="Pfam" id="PF13508">
    <property type="entry name" value="Acetyltransf_7"/>
    <property type="match status" value="1"/>
</dbReference>
<dbReference type="InterPro" id="IPR016181">
    <property type="entry name" value="Acyl_CoA_acyltransferase"/>
</dbReference>
<dbReference type="SUPFAM" id="SSF55729">
    <property type="entry name" value="Acyl-CoA N-acyltransferases (Nat)"/>
    <property type="match status" value="1"/>
</dbReference>
<dbReference type="GO" id="GO:0016747">
    <property type="term" value="F:acyltransferase activity, transferring groups other than amino-acyl groups"/>
    <property type="evidence" value="ECO:0007669"/>
    <property type="project" value="InterPro"/>
</dbReference>
<dbReference type="CDD" id="cd04301">
    <property type="entry name" value="NAT_SF"/>
    <property type="match status" value="1"/>
</dbReference>
<proteinExistence type="predicted"/>
<gene>
    <name evidence="2" type="primary">elaA</name>
    <name evidence="2" type="ORF">NCTC12360_01039</name>
</gene>
<dbReference type="AlphaFoldDB" id="A0A376GVN2"/>
<protein>
    <submittedName>
        <fullName evidence="2">Acetyltransferase</fullName>
        <ecNumber evidence="2">2.3.1.-</ecNumber>
    </submittedName>
</protein>
<evidence type="ECO:0000259" key="1">
    <source>
        <dbReference type="PROSITE" id="PS51186"/>
    </source>
</evidence>
<keyword evidence="2" id="KW-0012">Acyltransferase</keyword>
<evidence type="ECO:0000313" key="3">
    <source>
        <dbReference type="Proteomes" id="UP000254807"/>
    </source>
</evidence>
<keyword evidence="2" id="KW-0808">Transferase</keyword>
<accession>A0A376GVN2</accession>
<dbReference type="RefSeq" id="WP_060814176.1">
    <property type="nucleotide sequence ID" value="NZ_JBHULA010000043.1"/>
</dbReference>
<dbReference type="EC" id="2.3.1.-" evidence="2"/>
<dbReference type="Gene3D" id="3.40.630.30">
    <property type="match status" value="1"/>
</dbReference>
<organism evidence="2 3">
    <name type="scientific">Enterococcus gallinarum</name>
    <dbReference type="NCBI Taxonomy" id="1353"/>
    <lineage>
        <taxon>Bacteria</taxon>
        <taxon>Bacillati</taxon>
        <taxon>Bacillota</taxon>
        <taxon>Bacilli</taxon>
        <taxon>Lactobacillales</taxon>
        <taxon>Enterococcaceae</taxon>
        <taxon>Enterococcus</taxon>
    </lineage>
</organism>
<sequence length="148" mass="17085">MEIKFLQKDQPNWLTYADQIASVDWKAAAFVANKMRQRSYNDWEGVFVAVAHNQLAGFCTIVKEDIVPLQVAPFIATVYVAPSYRGNHLGQQLVSAAERRLHQIGFDTYYIVTQLTGLYEKLGYQQIETATDRFGRRMRILEKNEEFC</sequence>
<dbReference type="EMBL" id="UFYW01000001">
    <property type="protein sequence ID" value="STD82607.1"/>
    <property type="molecule type" value="Genomic_DNA"/>
</dbReference>
<evidence type="ECO:0000313" key="2">
    <source>
        <dbReference type="EMBL" id="STD82607.1"/>
    </source>
</evidence>
<dbReference type="InterPro" id="IPR000182">
    <property type="entry name" value="GNAT_dom"/>
</dbReference>